<keyword evidence="1" id="KW-0472">Membrane</keyword>
<dbReference type="AlphaFoldDB" id="A0A1F6WYV6"/>
<name>A0A1F6WYV6_9BACT</name>
<gene>
    <name evidence="2" type="ORF">A3A91_00070</name>
</gene>
<keyword evidence="1" id="KW-1133">Transmembrane helix</keyword>
<comment type="caution">
    <text evidence="2">The sequence shown here is derived from an EMBL/GenBank/DDBJ whole genome shotgun (WGS) entry which is preliminary data.</text>
</comment>
<feature type="transmembrane region" description="Helical" evidence="1">
    <location>
        <begin position="53"/>
        <end position="75"/>
    </location>
</feature>
<evidence type="ECO:0000313" key="3">
    <source>
        <dbReference type="Proteomes" id="UP000177001"/>
    </source>
</evidence>
<protein>
    <submittedName>
        <fullName evidence="2">Uncharacterized protein</fullName>
    </submittedName>
</protein>
<proteinExistence type="predicted"/>
<feature type="transmembrane region" description="Helical" evidence="1">
    <location>
        <begin position="87"/>
        <end position="109"/>
    </location>
</feature>
<organism evidence="2 3">
    <name type="scientific">Candidatus Nomurabacteria bacterium RIFCSPLOWO2_01_FULL_36_16</name>
    <dbReference type="NCBI Taxonomy" id="1801767"/>
    <lineage>
        <taxon>Bacteria</taxon>
        <taxon>Candidatus Nomuraibacteriota</taxon>
    </lineage>
</organism>
<dbReference type="Proteomes" id="UP000177001">
    <property type="component" value="Unassembled WGS sequence"/>
</dbReference>
<sequence length="269" mass="30139">MENQTSDFETLPIIEQQRFPISIAVILGLQIGAIFLAAWFIAYDKAAGGFSSLAGLLIIPLGILGFPLLGIVGLAQAIRLLRKKLHTIPAIVLILTSVLMLTLVVPSSIASKLSPFFSSTAEKEDTKSIVEKRQAYSNTKETHYAILSEIFQKPQKIIEAQYQYLVLDNGNVLKLFGFYSSHENTTEFENYARKFLVGKTIKIDLPNYADFSNSYIPNSRTGTFANNNYEWPQDSEFNERYGEIPVLIYIDSDLINSKYGKGSAIQKYQ</sequence>
<accession>A0A1F6WYV6</accession>
<evidence type="ECO:0000256" key="1">
    <source>
        <dbReference type="SAM" id="Phobius"/>
    </source>
</evidence>
<feature type="transmembrane region" description="Helical" evidence="1">
    <location>
        <begin position="21"/>
        <end position="41"/>
    </location>
</feature>
<reference evidence="2 3" key="1">
    <citation type="journal article" date="2016" name="Nat. Commun.">
        <title>Thousands of microbial genomes shed light on interconnected biogeochemical processes in an aquifer system.</title>
        <authorList>
            <person name="Anantharaman K."/>
            <person name="Brown C.T."/>
            <person name="Hug L.A."/>
            <person name="Sharon I."/>
            <person name="Castelle C.J."/>
            <person name="Probst A.J."/>
            <person name="Thomas B.C."/>
            <person name="Singh A."/>
            <person name="Wilkins M.J."/>
            <person name="Karaoz U."/>
            <person name="Brodie E.L."/>
            <person name="Williams K.H."/>
            <person name="Hubbard S.S."/>
            <person name="Banfield J.F."/>
        </authorList>
    </citation>
    <scope>NUCLEOTIDE SEQUENCE [LARGE SCALE GENOMIC DNA]</scope>
</reference>
<keyword evidence="1" id="KW-0812">Transmembrane</keyword>
<dbReference type="EMBL" id="MFUR01000005">
    <property type="protein sequence ID" value="OGI87058.1"/>
    <property type="molecule type" value="Genomic_DNA"/>
</dbReference>
<evidence type="ECO:0000313" key="2">
    <source>
        <dbReference type="EMBL" id="OGI87058.1"/>
    </source>
</evidence>